<dbReference type="Pfam" id="PF13391">
    <property type="entry name" value="HNH_2"/>
    <property type="match status" value="1"/>
</dbReference>
<reference evidence="2" key="1">
    <citation type="submission" date="2021-07" db="EMBL/GenBank/DDBJ databases">
        <authorList>
            <person name="Branca A.L. A."/>
        </authorList>
    </citation>
    <scope>NUCLEOTIDE SEQUENCE</scope>
</reference>
<feature type="domain" description="HNH nuclease" evidence="1">
    <location>
        <begin position="121"/>
        <end position="215"/>
    </location>
</feature>
<dbReference type="InterPro" id="IPR003615">
    <property type="entry name" value="HNH_nuc"/>
</dbReference>
<keyword evidence="3" id="KW-1185">Reference proteome</keyword>
<evidence type="ECO:0000313" key="3">
    <source>
        <dbReference type="Proteomes" id="UP001153618"/>
    </source>
</evidence>
<organism evidence="2 3">
    <name type="scientific">Penicillium olsonii</name>
    <dbReference type="NCBI Taxonomy" id="99116"/>
    <lineage>
        <taxon>Eukaryota</taxon>
        <taxon>Fungi</taxon>
        <taxon>Dikarya</taxon>
        <taxon>Ascomycota</taxon>
        <taxon>Pezizomycotina</taxon>
        <taxon>Eurotiomycetes</taxon>
        <taxon>Eurotiomycetidae</taxon>
        <taxon>Eurotiales</taxon>
        <taxon>Aspergillaceae</taxon>
        <taxon>Penicillium</taxon>
    </lineage>
</organism>
<dbReference type="AlphaFoldDB" id="A0A9W4HI24"/>
<evidence type="ECO:0000259" key="1">
    <source>
        <dbReference type="Pfam" id="PF13391"/>
    </source>
</evidence>
<dbReference type="OrthoDB" id="2104739at2759"/>
<proteinExistence type="predicted"/>
<sequence length="327" mass="36815">MSSTPEKELDRKLKSYTPLEHTDRTKDFFRDFFRVLSPDGKRNLAEDVSECANDDKLRQLVQSIRVGLLIPMKAQGGWTPTELTPSPRSGVEDSIENLKSLIIESQSQVRHHCLERDGSKCLATGNYSCRHPHPPKVLTTHLEAAHIIPSAFGSFRVNDSDVLDRHAKIWINLRRYFPALCNISFTSGQINSEKNVLTLDSNLRKEFGEFRLIFEATGLPHQYRIKTFSDTATGPLMFLPRNRLVKFRVRTGSWELPDPKLLEIHASIGNFLHMSGQAEMIEKLLGRFEDCGGLAPDGSSNIEELLAASKLSLLPSNANEMPDLNTC</sequence>
<protein>
    <recommendedName>
        <fullName evidence="1">HNH nuclease domain-containing protein</fullName>
    </recommendedName>
</protein>
<dbReference type="Proteomes" id="UP001153618">
    <property type="component" value="Unassembled WGS sequence"/>
</dbReference>
<accession>A0A9W4HI24</accession>
<gene>
    <name evidence="2" type="ORF">POLS_LOCUS2403</name>
</gene>
<evidence type="ECO:0000313" key="2">
    <source>
        <dbReference type="EMBL" id="CAG8020934.1"/>
    </source>
</evidence>
<comment type="caution">
    <text evidence="2">The sequence shown here is derived from an EMBL/GenBank/DDBJ whole genome shotgun (WGS) entry which is preliminary data.</text>
</comment>
<dbReference type="EMBL" id="CAJVOS010000014">
    <property type="protein sequence ID" value="CAG8020934.1"/>
    <property type="molecule type" value="Genomic_DNA"/>
</dbReference>
<name>A0A9W4HI24_PENOL</name>